<feature type="region of interest" description="Disordered" evidence="3">
    <location>
        <begin position="437"/>
        <end position="459"/>
    </location>
</feature>
<reference evidence="4" key="1">
    <citation type="submission" date="2020-11" db="EMBL/GenBank/DDBJ databases">
        <authorList>
            <person name="Tran Van P."/>
        </authorList>
    </citation>
    <scope>NUCLEOTIDE SEQUENCE</scope>
</reference>
<sequence>VIASTVTREKGQLDALLVEDEGSPEVCFVEEALKLLDERKDLLLQQADKNSMVEPGTTPDSPESPAEEPAVFGMVRSASSVPLKNWWSLSSLDGAPPSGGEDQLQGAVGGQADLADADDNGGNFTWEEFSEHRSSSLSECSLTGTGGSGGKSRRMMDAACNQLLGGFPAESEDDVRAEDLDISEMQPSNETAGDSKEEGDSLNAKENAKGTDKPREGKRKDVFYFYQASDGQQIFLHAVNVQMLVAEFGSLEACPRRVQGKVLEKESSTMSSDLRYRLRYLGHLPLSCPFEVAEVALDETVSAKVLSDFSGTLEARRKRREKKERDERRRSNKIQIEETRKLLGTGRHRSPHLRVGSLAHFPQMTSASLVASGGQEDRPTTPPAQAPQEESAASPVSVATSDDSFSSAADSSGAHTGPSFAQMLLKAASPCRARLSAPPSLVANRGPPSLGGLESENEEDGISAPDFAASFGDAIAQALQKDCPAGEKRNGVGVEDMQDSRQVSVTALTNYHQLLRSILHKAYS</sequence>
<dbReference type="PANTHER" id="PTHR12983:SF9">
    <property type="entry name" value="E3 UBIQUITIN-PROTEIN LIGASE RNF10"/>
    <property type="match status" value="1"/>
</dbReference>
<feature type="region of interest" description="Disordered" evidence="3">
    <location>
        <begin position="369"/>
        <end position="415"/>
    </location>
</feature>
<proteinExistence type="predicted"/>
<organism evidence="4">
    <name type="scientific">Cyprideis torosa</name>
    <dbReference type="NCBI Taxonomy" id="163714"/>
    <lineage>
        <taxon>Eukaryota</taxon>
        <taxon>Metazoa</taxon>
        <taxon>Ecdysozoa</taxon>
        <taxon>Arthropoda</taxon>
        <taxon>Crustacea</taxon>
        <taxon>Oligostraca</taxon>
        <taxon>Ostracoda</taxon>
        <taxon>Podocopa</taxon>
        <taxon>Podocopida</taxon>
        <taxon>Cytherocopina</taxon>
        <taxon>Cytheroidea</taxon>
        <taxon>Cytherideidae</taxon>
        <taxon>Cyprideis</taxon>
    </lineage>
</organism>
<feature type="region of interest" description="Disordered" evidence="3">
    <location>
        <begin position="180"/>
        <end position="215"/>
    </location>
</feature>
<feature type="region of interest" description="Disordered" evidence="3">
    <location>
        <begin position="313"/>
        <end position="351"/>
    </location>
</feature>
<evidence type="ECO:0000256" key="1">
    <source>
        <dbReference type="ARBA" id="ARBA00004496"/>
    </source>
</evidence>
<feature type="compositionally biased region" description="Basic and acidic residues" evidence="3">
    <location>
        <begin position="206"/>
        <end position="215"/>
    </location>
</feature>
<feature type="compositionally biased region" description="Basic and acidic residues" evidence="3">
    <location>
        <begin position="323"/>
        <end position="341"/>
    </location>
</feature>
<protein>
    <submittedName>
        <fullName evidence="4">Uncharacterized protein</fullName>
    </submittedName>
</protein>
<dbReference type="InterPro" id="IPR039739">
    <property type="entry name" value="MAG2/RNF10"/>
</dbReference>
<evidence type="ECO:0000256" key="2">
    <source>
        <dbReference type="ARBA" id="ARBA00022490"/>
    </source>
</evidence>
<keyword evidence="2" id="KW-0963">Cytoplasm</keyword>
<evidence type="ECO:0000256" key="3">
    <source>
        <dbReference type="SAM" id="MobiDB-lite"/>
    </source>
</evidence>
<feature type="compositionally biased region" description="Low complexity" evidence="3">
    <location>
        <begin position="386"/>
        <end position="412"/>
    </location>
</feature>
<gene>
    <name evidence="4" type="ORF">CTOB1V02_LOCUS6604</name>
</gene>
<dbReference type="GO" id="GO:0045944">
    <property type="term" value="P:positive regulation of transcription by RNA polymerase II"/>
    <property type="evidence" value="ECO:0007669"/>
    <property type="project" value="TreeGrafter"/>
</dbReference>
<evidence type="ECO:0000313" key="4">
    <source>
        <dbReference type="EMBL" id="CAD7228726.1"/>
    </source>
</evidence>
<dbReference type="AlphaFoldDB" id="A0A7R8WG74"/>
<name>A0A7R8WG74_9CRUS</name>
<dbReference type="OrthoDB" id="10064108at2759"/>
<dbReference type="PANTHER" id="PTHR12983">
    <property type="entry name" value="RING FINGER 10 FAMILY MEMBER"/>
    <property type="match status" value="1"/>
</dbReference>
<accession>A0A7R8WG74</accession>
<feature type="region of interest" description="Disordered" evidence="3">
    <location>
        <begin position="46"/>
        <end position="67"/>
    </location>
</feature>
<dbReference type="GO" id="GO:0005737">
    <property type="term" value="C:cytoplasm"/>
    <property type="evidence" value="ECO:0007669"/>
    <property type="project" value="UniProtKB-SubCell"/>
</dbReference>
<comment type="subcellular location">
    <subcellularLocation>
        <location evidence="1">Cytoplasm</location>
    </subcellularLocation>
</comment>
<feature type="non-terminal residue" evidence="4">
    <location>
        <position position="1"/>
    </location>
</feature>
<dbReference type="GO" id="GO:0000976">
    <property type="term" value="F:transcription cis-regulatory region binding"/>
    <property type="evidence" value="ECO:0007669"/>
    <property type="project" value="TreeGrafter"/>
</dbReference>
<dbReference type="EMBL" id="OB661671">
    <property type="protein sequence ID" value="CAD7228726.1"/>
    <property type="molecule type" value="Genomic_DNA"/>
</dbReference>